<sequence>MLDTELLESGYTHGGRFHADDVFSTALLRMLNPKIKIQRVMNAPQDTKGIVYDIGRGEFDHHQEDAQVRDNGVPYAAFGLLWRKYGSLFFGSKCTEEQIPEAVQRFDESFVQPLDLDDNTGCGNMLASIIGAFNPYWDEDADSDRNFWKAVQFAQLVLERKLGFLYSQFRADAVVEEAIEKMEDAIVKLPVYAPWKPIVCRSEAEFVIYPSQRGGYCAQAVPGKEEGVLRCPFPLSWAGKENEDLEYISGISGLRFCHRGRFLVSADTEDTCLKACKKARQQQE</sequence>
<organism evidence="2 3">
    <name type="scientific">Fumia xinanensis</name>
    <dbReference type="NCBI Taxonomy" id="2763659"/>
    <lineage>
        <taxon>Bacteria</taxon>
        <taxon>Bacillati</taxon>
        <taxon>Bacillota</taxon>
        <taxon>Clostridia</taxon>
        <taxon>Eubacteriales</taxon>
        <taxon>Oscillospiraceae</taxon>
        <taxon>Fumia</taxon>
    </lineage>
</organism>
<name>A0A926I3R7_9FIRM</name>
<dbReference type="PANTHER" id="PTHR11215:SF1">
    <property type="entry name" value="MYG1 EXONUCLEASE"/>
    <property type="match status" value="1"/>
</dbReference>
<comment type="caution">
    <text evidence="2">The sequence shown here is derived from an EMBL/GenBank/DDBJ whole genome shotgun (WGS) entry which is preliminary data.</text>
</comment>
<keyword evidence="3" id="KW-1185">Reference proteome</keyword>
<dbReference type="RefSeq" id="WP_249296201.1">
    <property type="nucleotide sequence ID" value="NZ_JACRSV010000005.1"/>
</dbReference>
<dbReference type="EMBL" id="JACRSV010000005">
    <property type="protein sequence ID" value="MBC8560908.1"/>
    <property type="molecule type" value="Genomic_DNA"/>
</dbReference>
<dbReference type="Proteomes" id="UP000610760">
    <property type="component" value="Unassembled WGS sequence"/>
</dbReference>
<dbReference type="InterPro" id="IPR003226">
    <property type="entry name" value="MYG1_exonuclease"/>
</dbReference>
<dbReference type="PANTHER" id="PTHR11215">
    <property type="entry name" value="METAL DEPENDENT HYDROLASE - RELATED"/>
    <property type="match status" value="1"/>
</dbReference>
<evidence type="ECO:0000256" key="1">
    <source>
        <dbReference type="ARBA" id="ARBA00010105"/>
    </source>
</evidence>
<dbReference type="Pfam" id="PF03690">
    <property type="entry name" value="MYG1_exonuc"/>
    <property type="match status" value="1"/>
</dbReference>
<gene>
    <name evidence="2" type="ORF">H8710_12610</name>
</gene>
<reference evidence="2" key="1">
    <citation type="submission" date="2020-08" db="EMBL/GenBank/DDBJ databases">
        <title>Genome public.</title>
        <authorList>
            <person name="Liu C."/>
            <person name="Sun Q."/>
        </authorList>
    </citation>
    <scope>NUCLEOTIDE SEQUENCE</scope>
    <source>
        <strain evidence="2">NSJ-33</strain>
    </source>
</reference>
<accession>A0A926I3R7</accession>
<proteinExistence type="inferred from homology"/>
<evidence type="ECO:0000313" key="3">
    <source>
        <dbReference type="Proteomes" id="UP000610760"/>
    </source>
</evidence>
<dbReference type="AlphaFoldDB" id="A0A926I3R7"/>
<dbReference type="GO" id="GO:0005737">
    <property type="term" value="C:cytoplasm"/>
    <property type="evidence" value="ECO:0007669"/>
    <property type="project" value="TreeGrafter"/>
</dbReference>
<comment type="similarity">
    <text evidence="1">Belongs to the MYG1 family.</text>
</comment>
<protein>
    <submittedName>
        <fullName evidence="2">MYG1 family protein</fullName>
    </submittedName>
</protein>
<evidence type="ECO:0000313" key="2">
    <source>
        <dbReference type="EMBL" id="MBC8560908.1"/>
    </source>
</evidence>